<feature type="domain" description="DUF591" evidence="2">
    <location>
        <begin position="156"/>
        <end position="202"/>
    </location>
</feature>
<feature type="compositionally biased region" description="Basic and acidic residues" evidence="1">
    <location>
        <begin position="267"/>
        <end position="285"/>
    </location>
</feature>
<feature type="region of interest" description="Disordered" evidence="1">
    <location>
        <begin position="325"/>
        <end position="410"/>
    </location>
</feature>
<dbReference type="InterPro" id="IPR007649">
    <property type="entry name" value="DUF591"/>
</dbReference>
<feature type="compositionally biased region" description="Basic and acidic residues" evidence="1">
    <location>
        <begin position="143"/>
        <end position="163"/>
    </location>
</feature>
<evidence type="ECO:0000313" key="3">
    <source>
        <dbReference type="EMBL" id="BBF89563.1"/>
    </source>
</evidence>
<dbReference type="AlphaFoldDB" id="A0A679BB16"/>
<proteinExistence type="predicted"/>
<protein>
    <submittedName>
        <fullName evidence="3">Epstein-Barr virus EBNA-1-like</fullName>
    </submittedName>
</protein>
<gene>
    <name evidence="3" type="primary">Ogla0133M13.12</name>
</gene>
<feature type="region of interest" description="Disordered" evidence="1">
    <location>
        <begin position="1"/>
        <end position="31"/>
    </location>
</feature>
<organism evidence="3">
    <name type="scientific">Oryza glaberrima</name>
    <name type="common">African rice</name>
    <dbReference type="NCBI Taxonomy" id="4538"/>
    <lineage>
        <taxon>Eukaryota</taxon>
        <taxon>Viridiplantae</taxon>
        <taxon>Streptophyta</taxon>
        <taxon>Embryophyta</taxon>
        <taxon>Tracheophyta</taxon>
        <taxon>Spermatophyta</taxon>
        <taxon>Magnoliopsida</taxon>
        <taxon>Liliopsida</taxon>
        <taxon>Poales</taxon>
        <taxon>Poaceae</taxon>
        <taxon>BOP clade</taxon>
        <taxon>Oryzoideae</taxon>
        <taxon>Oryzeae</taxon>
        <taxon>Oryzinae</taxon>
        <taxon>Oryza</taxon>
    </lineage>
</organism>
<feature type="compositionally biased region" description="Basic residues" evidence="1">
    <location>
        <begin position="346"/>
        <end position="364"/>
    </location>
</feature>
<feature type="compositionally biased region" description="Low complexity" evidence="1">
    <location>
        <begin position="325"/>
        <end position="340"/>
    </location>
</feature>
<sequence length="410" mass="42400">MGRPAQEGGPRRARAGRRERESRWAGSTLRGPGWDPLVSGSAYRAEGVRGAALGCGAGRGACAGSRGCGCSGPTRSLTARGGPRARAGRREAADRDQLDPVAAEVAPMWRLRGCHAGRWEVDDDVGRNGRRTAAASGGANHGDTGESEHTGRLHGTRGDEPMARIRRGLLDGGGLRRRQPAAREGGNGDGATRDRFGRARASTRLRESVASVGLGGATPSEAGDERRYGARAATAASTQRAAATVGVAPASYGEATPRTGSSGTRDGGGRRERQRDGNGAEGGREGDEEEPFLLSLEARAGRGGAESMTTAMTAGAVWNGAATRAAGAGSGVAGADSGGVWPVGHHGVRARKKQRAAWRFRGRGAHGDGGGERESEGEALGAAHGQSGERGRERERDEEKWAERNSAHRT</sequence>
<feature type="region of interest" description="Disordered" evidence="1">
    <location>
        <begin position="120"/>
        <end position="307"/>
    </location>
</feature>
<feature type="compositionally biased region" description="Basic and acidic residues" evidence="1">
    <location>
        <begin position="88"/>
        <end position="98"/>
    </location>
</feature>
<dbReference type="EMBL" id="AP018863">
    <property type="protein sequence ID" value="BBF89563.1"/>
    <property type="molecule type" value="Genomic_DNA"/>
</dbReference>
<dbReference type="Pfam" id="PF04569">
    <property type="entry name" value="DUF591"/>
    <property type="match status" value="1"/>
</dbReference>
<name>A0A679BB16_ORYGL</name>
<evidence type="ECO:0000256" key="1">
    <source>
        <dbReference type="SAM" id="MobiDB-lite"/>
    </source>
</evidence>
<feature type="compositionally biased region" description="Low complexity" evidence="1">
    <location>
        <begin position="230"/>
        <end position="244"/>
    </location>
</feature>
<evidence type="ECO:0000259" key="2">
    <source>
        <dbReference type="Pfam" id="PF04569"/>
    </source>
</evidence>
<accession>A0A679BB16</accession>
<feature type="compositionally biased region" description="Basic and acidic residues" evidence="1">
    <location>
        <begin position="365"/>
        <end position="376"/>
    </location>
</feature>
<feature type="compositionally biased region" description="Basic and acidic residues" evidence="1">
    <location>
        <begin position="387"/>
        <end position="410"/>
    </location>
</feature>
<reference evidence="3" key="1">
    <citation type="submission" date="2018-08" db="EMBL/GenBank/DDBJ databases">
        <title>Oryza glaberrima genomic DNA, chromosome 11, BAC clone:Ogla0133M13.</title>
        <authorList>
            <person name="Wu J."/>
            <person name="Kanamori H."/>
        </authorList>
    </citation>
    <scope>NUCLEOTIDE SEQUENCE</scope>
    <source>
        <strain evidence="3">IRGC104038</strain>
    </source>
</reference>
<feature type="region of interest" description="Disordered" evidence="1">
    <location>
        <begin position="64"/>
        <end position="99"/>
    </location>
</feature>